<sequence length="339" mass="37404">MSHVRWEDLLDEEEQGTGAEPEAASGPPAPQGPPTSSVTGASPESTPEQEPLALDALPRLSLEAVAGTDPELAELLRERRQLEGKMNALLGVEDAPVDARLAKQFPVVEHTPETRIADRRQHERETAQRLLEQKLYARRRVEREEAERVEELRRRRVESGRTQRRKQAREAAKRQEQARKAQERMRLAVRLAERLMQTNAGTGGRPKLPEERLRQVRGAVEAAHARPRLPLTMGKGTGMQLPSGVRAGVESFVRGQLSRRGLSGGGGGGLDPSSMDVDALMERGLKMAGMDMDTLMAMEGMDMDGMDMEGMDVDGMDMDGGTRDDVSTRTRRGRGAMDE</sequence>
<dbReference type="EMBL" id="JPMI01000142">
    <property type="protein sequence ID" value="KFA91503.1"/>
    <property type="molecule type" value="Genomic_DNA"/>
</dbReference>
<dbReference type="Proteomes" id="UP000028547">
    <property type="component" value="Unassembled WGS sequence"/>
</dbReference>
<evidence type="ECO:0000256" key="1">
    <source>
        <dbReference type="SAM" id="MobiDB-lite"/>
    </source>
</evidence>
<feature type="compositionally biased region" description="Low complexity" evidence="1">
    <location>
        <begin position="16"/>
        <end position="26"/>
    </location>
</feature>
<feature type="compositionally biased region" description="Basic residues" evidence="1">
    <location>
        <begin position="329"/>
        <end position="339"/>
    </location>
</feature>
<feature type="region of interest" description="Disordered" evidence="1">
    <location>
        <begin position="147"/>
        <end position="181"/>
    </location>
</feature>
<accession>A0A084SSR8</accession>
<reference evidence="2 3" key="1">
    <citation type="submission" date="2014-07" db="EMBL/GenBank/DDBJ databases">
        <title>Draft Genome Sequence of Gephyronic Acid Producer, Cystobacter violaceus Strain Cb vi76.</title>
        <authorList>
            <person name="Stevens D.C."/>
            <person name="Young J."/>
            <person name="Carmichael R."/>
            <person name="Tan J."/>
            <person name="Taylor R.E."/>
        </authorList>
    </citation>
    <scope>NUCLEOTIDE SEQUENCE [LARGE SCALE GENOMIC DNA]</scope>
    <source>
        <strain evidence="2 3">Cb vi76</strain>
    </source>
</reference>
<feature type="compositionally biased region" description="Basic and acidic residues" evidence="1">
    <location>
        <begin position="168"/>
        <end position="181"/>
    </location>
</feature>
<dbReference type="RefSeq" id="WP_043398680.1">
    <property type="nucleotide sequence ID" value="NZ_JPMI01000142.1"/>
</dbReference>
<gene>
    <name evidence="2" type="ORF">Q664_22125</name>
</gene>
<dbReference type="AlphaFoldDB" id="A0A084SSR8"/>
<evidence type="ECO:0000313" key="3">
    <source>
        <dbReference type="Proteomes" id="UP000028547"/>
    </source>
</evidence>
<proteinExistence type="predicted"/>
<name>A0A084SSR8_9BACT</name>
<organism evidence="2 3">
    <name type="scientific">Archangium violaceum Cb vi76</name>
    <dbReference type="NCBI Taxonomy" id="1406225"/>
    <lineage>
        <taxon>Bacteria</taxon>
        <taxon>Pseudomonadati</taxon>
        <taxon>Myxococcota</taxon>
        <taxon>Myxococcia</taxon>
        <taxon>Myxococcales</taxon>
        <taxon>Cystobacterineae</taxon>
        <taxon>Archangiaceae</taxon>
        <taxon>Archangium</taxon>
    </lineage>
</organism>
<feature type="compositionally biased region" description="Basic and acidic residues" evidence="1">
    <location>
        <begin position="147"/>
        <end position="161"/>
    </location>
</feature>
<evidence type="ECO:0000313" key="2">
    <source>
        <dbReference type="EMBL" id="KFA91503.1"/>
    </source>
</evidence>
<feature type="region of interest" description="Disordered" evidence="1">
    <location>
        <begin position="317"/>
        <end position="339"/>
    </location>
</feature>
<feature type="compositionally biased region" description="Polar residues" evidence="1">
    <location>
        <begin position="37"/>
        <end position="48"/>
    </location>
</feature>
<feature type="region of interest" description="Disordered" evidence="1">
    <location>
        <begin position="1"/>
        <end position="55"/>
    </location>
</feature>
<protein>
    <submittedName>
        <fullName evidence="2">Uncharacterized protein</fullName>
    </submittedName>
</protein>
<comment type="caution">
    <text evidence="2">The sequence shown here is derived from an EMBL/GenBank/DDBJ whole genome shotgun (WGS) entry which is preliminary data.</text>
</comment>